<dbReference type="InterPro" id="IPR004042">
    <property type="entry name" value="Intein_endonuc_central"/>
</dbReference>
<dbReference type="SUPFAM" id="SSF55608">
    <property type="entry name" value="Homing endonucleases"/>
    <property type="match status" value="2"/>
</dbReference>
<dbReference type="PRINTS" id="PR00379">
    <property type="entry name" value="INTEIN"/>
</dbReference>
<sequence length="267" mass="30856">MPRNPGITDEAIIKMYKSGMPFKEMVSRIGISDRAIRNVMYKHGIKMNREQSSGQPRKHKINENYFKEWSHEMAWVLGLFITDGCVNKAHSSVSLTQKNEAILRQVANYMNADYILSKKYKTRTTATLIINSKEIKNDLVKLGVLPNKSLSVQFPSVPDEFLPSFIRGVVDGDGWVQKKGYVMNITTGSFDFAEGLLFVFQTWNLRSEITEEMTQAGNPVFRVWVKGKSNLPRLADIIYNNEIEYYESYKENYLRIHSRTHKQIIKE</sequence>
<gene>
    <name evidence="2" type="ORF">NP439_13125</name>
</gene>
<evidence type="ECO:0000313" key="3">
    <source>
        <dbReference type="Proteomes" id="UP001059773"/>
    </source>
</evidence>
<dbReference type="InterPro" id="IPR027434">
    <property type="entry name" value="Homing_endonucl"/>
</dbReference>
<dbReference type="Gene3D" id="3.10.28.10">
    <property type="entry name" value="Homing endonucleases"/>
    <property type="match status" value="1"/>
</dbReference>
<name>A0ABY5JL46_9BACI</name>
<feature type="domain" description="DOD-type homing endonuclease" evidence="1">
    <location>
        <begin position="76"/>
        <end position="205"/>
    </location>
</feature>
<dbReference type="Gene3D" id="1.10.10.60">
    <property type="entry name" value="Homeodomain-like"/>
    <property type="match status" value="1"/>
</dbReference>
<accession>A0ABY5JL46</accession>
<dbReference type="Proteomes" id="UP001059773">
    <property type="component" value="Chromosome"/>
</dbReference>
<keyword evidence="3" id="KW-1185">Reference proteome</keyword>
<dbReference type="Pfam" id="PF14528">
    <property type="entry name" value="LAGLIDADG_3"/>
    <property type="match status" value="2"/>
</dbReference>
<dbReference type="RefSeq" id="WP_256706438.1">
    <property type="nucleotide sequence ID" value="NZ_CP101914.1"/>
</dbReference>
<dbReference type="InterPro" id="IPR004860">
    <property type="entry name" value="LAGLIDADG_dom"/>
</dbReference>
<protein>
    <recommendedName>
        <fullName evidence="1">DOD-type homing endonuclease domain-containing protein</fullName>
    </recommendedName>
</protein>
<dbReference type="PROSITE" id="PS50819">
    <property type="entry name" value="INTEIN_ENDONUCLEASE"/>
    <property type="match status" value="1"/>
</dbReference>
<organism evidence="2 3">
    <name type="scientific">Oceanobacillus jeddahense</name>
    <dbReference type="NCBI Taxonomy" id="1462527"/>
    <lineage>
        <taxon>Bacteria</taxon>
        <taxon>Bacillati</taxon>
        <taxon>Bacillota</taxon>
        <taxon>Bacilli</taxon>
        <taxon>Bacillales</taxon>
        <taxon>Bacillaceae</taxon>
        <taxon>Oceanobacillus</taxon>
    </lineage>
</organism>
<proteinExistence type="predicted"/>
<evidence type="ECO:0000259" key="1">
    <source>
        <dbReference type="PROSITE" id="PS50819"/>
    </source>
</evidence>
<dbReference type="EMBL" id="CP101914">
    <property type="protein sequence ID" value="UUI01018.1"/>
    <property type="molecule type" value="Genomic_DNA"/>
</dbReference>
<dbReference type="InterPro" id="IPR006142">
    <property type="entry name" value="INTEIN"/>
</dbReference>
<evidence type="ECO:0000313" key="2">
    <source>
        <dbReference type="EMBL" id="UUI01018.1"/>
    </source>
</evidence>
<reference evidence="2" key="1">
    <citation type="submission" date="2022-07" db="EMBL/GenBank/DDBJ databases">
        <title>FELIX.</title>
        <authorList>
            <person name="Wan K.H."/>
            <person name="Park S."/>
            <person name="Lawrence Q."/>
            <person name="Eichenberger J.P."/>
            <person name="Booth B.W."/>
            <person name="Piaggio A.J."/>
            <person name="Chandler J.C."/>
            <person name="Franklin A.B."/>
            <person name="Celniker S.E."/>
        </authorList>
    </citation>
    <scope>NUCLEOTIDE SEQUENCE</scope>
    <source>
        <strain evidence="2">QA-1986 374</strain>
    </source>
</reference>